<dbReference type="Proteomes" id="UP001162131">
    <property type="component" value="Unassembled WGS sequence"/>
</dbReference>
<dbReference type="AlphaFoldDB" id="A0AAU9I6K0"/>
<protein>
    <recommendedName>
        <fullName evidence="3">Serine aminopeptidase S33 domain-containing protein</fullName>
    </recommendedName>
</protein>
<accession>A0AAU9I6K0</accession>
<evidence type="ECO:0000313" key="2">
    <source>
        <dbReference type="Proteomes" id="UP001162131"/>
    </source>
</evidence>
<dbReference type="EMBL" id="CAJZBQ010000002">
    <property type="protein sequence ID" value="CAG9310759.1"/>
    <property type="molecule type" value="Genomic_DNA"/>
</dbReference>
<comment type="caution">
    <text evidence="1">The sequence shown here is derived from an EMBL/GenBank/DDBJ whole genome shotgun (WGS) entry which is preliminary data.</text>
</comment>
<evidence type="ECO:0008006" key="3">
    <source>
        <dbReference type="Google" id="ProtNLM"/>
    </source>
</evidence>
<organism evidence="1 2">
    <name type="scientific">Blepharisma stoltei</name>
    <dbReference type="NCBI Taxonomy" id="1481888"/>
    <lineage>
        <taxon>Eukaryota</taxon>
        <taxon>Sar</taxon>
        <taxon>Alveolata</taxon>
        <taxon>Ciliophora</taxon>
        <taxon>Postciliodesmatophora</taxon>
        <taxon>Heterotrichea</taxon>
        <taxon>Heterotrichida</taxon>
        <taxon>Blepharismidae</taxon>
        <taxon>Blepharisma</taxon>
    </lineage>
</organism>
<gene>
    <name evidence="1" type="ORF">BSTOLATCC_MIC1599</name>
</gene>
<keyword evidence="2" id="KW-1185">Reference proteome</keyword>
<sequence>MSFFTNRNGLRLSYNFSIKNPQDNKIYIVCQWFLSDILFSYEFLCDLLEVNTFRFDLTGSGNSEGENTYAGYVRDAEDIDDAVKFVVSQGYEVEGIIGHSKASSGVIIYSALYGEVKNIIVLAPRFLACNIPDFIADSIEEVHKNGYILHTAFGKTWRITEEMIQEMMGLDLRFYCQRVQGNIYIIHGEADDKVPFSESIELVKELKEKCRGFFKLNCDHFFTGEIDEAVEIIHKIIDQN</sequence>
<dbReference type="Gene3D" id="3.40.50.1820">
    <property type="entry name" value="alpha/beta hydrolase"/>
    <property type="match status" value="1"/>
</dbReference>
<name>A0AAU9I6K0_9CILI</name>
<dbReference type="SUPFAM" id="SSF53474">
    <property type="entry name" value="alpha/beta-Hydrolases"/>
    <property type="match status" value="1"/>
</dbReference>
<proteinExistence type="predicted"/>
<dbReference type="InterPro" id="IPR029058">
    <property type="entry name" value="AB_hydrolase_fold"/>
</dbReference>
<evidence type="ECO:0000313" key="1">
    <source>
        <dbReference type="EMBL" id="CAG9310759.1"/>
    </source>
</evidence>
<reference evidence="1" key="1">
    <citation type="submission" date="2021-09" db="EMBL/GenBank/DDBJ databases">
        <authorList>
            <consortium name="AG Swart"/>
            <person name="Singh M."/>
            <person name="Singh A."/>
            <person name="Seah K."/>
            <person name="Emmerich C."/>
        </authorList>
    </citation>
    <scope>NUCLEOTIDE SEQUENCE</scope>
    <source>
        <strain evidence="1">ATCC30299</strain>
    </source>
</reference>